<keyword evidence="2" id="KW-1185">Reference proteome</keyword>
<accession>A0ABU3B7L2</accession>
<dbReference type="RefSeq" id="WP_311658552.1">
    <property type="nucleotide sequence ID" value="NZ_JAVRHY010000006.1"/>
</dbReference>
<protein>
    <submittedName>
        <fullName evidence="1">Uncharacterized protein</fullName>
    </submittedName>
</protein>
<dbReference type="Proteomes" id="UP001259982">
    <property type="component" value="Unassembled WGS sequence"/>
</dbReference>
<evidence type="ECO:0000313" key="2">
    <source>
        <dbReference type="Proteomes" id="UP001259982"/>
    </source>
</evidence>
<organism evidence="1 2">
    <name type="scientific">Spectribacter acetivorans</name>
    <dbReference type="NCBI Taxonomy" id="3075603"/>
    <lineage>
        <taxon>Bacteria</taxon>
        <taxon>Pseudomonadati</taxon>
        <taxon>Pseudomonadota</taxon>
        <taxon>Gammaproteobacteria</taxon>
        <taxon>Salinisphaerales</taxon>
        <taxon>Salinisphaeraceae</taxon>
        <taxon>Spectribacter</taxon>
    </lineage>
</organism>
<name>A0ABU3B7L2_9GAMM</name>
<evidence type="ECO:0000313" key="1">
    <source>
        <dbReference type="EMBL" id="MDT0618444.1"/>
    </source>
</evidence>
<sequence>MTYKDEPFQARVAPWMQACFGEMVAGDAEERNYRFLEEAIELVQSCGATSESCHQLVDYVFGRPVGEPHQEVGGVQITLAALCLAQGLDMDAAGEDELARVWRKIPQIQAKQATKPLSSPLPGRDPDE</sequence>
<reference evidence="1 2" key="1">
    <citation type="submission" date="2023-09" db="EMBL/GenBank/DDBJ databases">
        <authorList>
            <person name="Rey-Velasco X."/>
        </authorList>
    </citation>
    <scope>NUCLEOTIDE SEQUENCE [LARGE SCALE GENOMIC DNA]</scope>
    <source>
        <strain evidence="1 2">P385</strain>
    </source>
</reference>
<comment type="caution">
    <text evidence="1">The sequence shown here is derived from an EMBL/GenBank/DDBJ whole genome shotgun (WGS) entry which is preliminary data.</text>
</comment>
<gene>
    <name evidence="1" type="ORF">RM531_08140</name>
</gene>
<dbReference type="EMBL" id="JAVRHY010000006">
    <property type="protein sequence ID" value="MDT0618444.1"/>
    <property type="molecule type" value="Genomic_DNA"/>
</dbReference>
<proteinExistence type="predicted"/>